<proteinExistence type="predicted"/>
<dbReference type="Proteomes" id="UP000887159">
    <property type="component" value="Unassembled WGS sequence"/>
</dbReference>
<name>A0A8X6SHL6_TRICX</name>
<organism evidence="1 2">
    <name type="scientific">Trichonephila clavipes</name>
    <name type="common">Golden silk orbweaver</name>
    <name type="synonym">Nephila clavipes</name>
    <dbReference type="NCBI Taxonomy" id="2585209"/>
    <lineage>
        <taxon>Eukaryota</taxon>
        <taxon>Metazoa</taxon>
        <taxon>Ecdysozoa</taxon>
        <taxon>Arthropoda</taxon>
        <taxon>Chelicerata</taxon>
        <taxon>Arachnida</taxon>
        <taxon>Araneae</taxon>
        <taxon>Araneomorphae</taxon>
        <taxon>Entelegynae</taxon>
        <taxon>Araneoidea</taxon>
        <taxon>Nephilidae</taxon>
        <taxon>Trichonephila</taxon>
    </lineage>
</organism>
<sequence length="84" mass="9409">MPTSAIKDLLKKLEDARAMVLEWHQNPADISRDKEHGRVSIVSTSPVLTWPALKLADCKQGSSNFAAPDRFSYNLSYCVSFRPT</sequence>
<accession>A0A8X6SHL6</accession>
<protein>
    <submittedName>
        <fullName evidence="1">Uncharacterized protein</fullName>
    </submittedName>
</protein>
<comment type="caution">
    <text evidence="1">The sequence shown here is derived from an EMBL/GenBank/DDBJ whole genome shotgun (WGS) entry which is preliminary data.</text>
</comment>
<keyword evidence="2" id="KW-1185">Reference proteome</keyword>
<evidence type="ECO:0000313" key="2">
    <source>
        <dbReference type="Proteomes" id="UP000887159"/>
    </source>
</evidence>
<dbReference type="AlphaFoldDB" id="A0A8X6SHL6"/>
<gene>
    <name evidence="1" type="ORF">TNCV_1941521</name>
</gene>
<dbReference type="EMBL" id="BMAU01021289">
    <property type="protein sequence ID" value="GFY09342.1"/>
    <property type="molecule type" value="Genomic_DNA"/>
</dbReference>
<reference evidence="1" key="1">
    <citation type="submission" date="2020-08" db="EMBL/GenBank/DDBJ databases">
        <title>Multicomponent nature underlies the extraordinary mechanical properties of spider dragline silk.</title>
        <authorList>
            <person name="Kono N."/>
            <person name="Nakamura H."/>
            <person name="Mori M."/>
            <person name="Yoshida Y."/>
            <person name="Ohtoshi R."/>
            <person name="Malay A.D."/>
            <person name="Moran D.A.P."/>
            <person name="Tomita M."/>
            <person name="Numata K."/>
            <person name="Arakawa K."/>
        </authorList>
    </citation>
    <scope>NUCLEOTIDE SEQUENCE</scope>
</reference>
<evidence type="ECO:0000313" key="1">
    <source>
        <dbReference type="EMBL" id="GFY09342.1"/>
    </source>
</evidence>